<accession>A0A8J6F1E7</accession>
<evidence type="ECO:0000313" key="2">
    <source>
        <dbReference type="EMBL" id="KAG9480143.1"/>
    </source>
</evidence>
<evidence type="ECO:0000313" key="3">
    <source>
        <dbReference type="Proteomes" id="UP000770717"/>
    </source>
</evidence>
<proteinExistence type="predicted"/>
<sequence length="72" mass="7240">MCESGATACSPLAPGAAGLDLLSTSPAGEQCGGQPHSTDKVAQVACCISVQTMKRTRLPSSSEDSDDNASKL</sequence>
<name>A0A8J6F1E7_ELECQ</name>
<organism evidence="2 3">
    <name type="scientific">Eleutherodactylus coqui</name>
    <name type="common">Puerto Rican coqui</name>
    <dbReference type="NCBI Taxonomy" id="57060"/>
    <lineage>
        <taxon>Eukaryota</taxon>
        <taxon>Metazoa</taxon>
        <taxon>Chordata</taxon>
        <taxon>Craniata</taxon>
        <taxon>Vertebrata</taxon>
        <taxon>Euteleostomi</taxon>
        <taxon>Amphibia</taxon>
        <taxon>Batrachia</taxon>
        <taxon>Anura</taxon>
        <taxon>Neobatrachia</taxon>
        <taxon>Hyloidea</taxon>
        <taxon>Eleutherodactylidae</taxon>
        <taxon>Eleutherodactylinae</taxon>
        <taxon>Eleutherodactylus</taxon>
        <taxon>Eleutherodactylus</taxon>
    </lineage>
</organism>
<dbReference type="EMBL" id="WNTK01000007">
    <property type="protein sequence ID" value="KAG9480143.1"/>
    <property type="molecule type" value="Genomic_DNA"/>
</dbReference>
<comment type="caution">
    <text evidence="2">The sequence shown here is derived from an EMBL/GenBank/DDBJ whole genome shotgun (WGS) entry which is preliminary data.</text>
</comment>
<feature type="region of interest" description="Disordered" evidence="1">
    <location>
        <begin position="1"/>
        <end position="39"/>
    </location>
</feature>
<dbReference type="Proteomes" id="UP000770717">
    <property type="component" value="Unassembled WGS sequence"/>
</dbReference>
<dbReference type="AlphaFoldDB" id="A0A8J6F1E7"/>
<reference evidence="2" key="1">
    <citation type="thesis" date="2020" institute="ProQuest LLC" country="789 East Eisenhower Parkway, Ann Arbor, MI, USA">
        <title>Comparative Genomics and Chromosome Evolution.</title>
        <authorList>
            <person name="Mudd A.B."/>
        </authorList>
    </citation>
    <scope>NUCLEOTIDE SEQUENCE</scope>
    <source>
        <strain evidence="2">HN-11 Male</strain>
        <tissue evidence="2">Kidney and liver</tissue>
    </source>
</reference>
<evidence type="ECO:0000256" key="1">
    <source>
        <dbReference type="SAM" id="MobiDB-lite"/>
    </source>
</evidence>
<gene>
    <name evidence="2" type="ORF">GDO78_011912</name>
</gene>
<protein>
    <submittedName>
        <fullName evidence="2">Uncharacterized protein</fullName>
    </submittedName>
</protein>
<feature type="compositionally biased region" description="Low complexity" evidence="1">
    <location>
        <begin position="11"/>
        <end position="22"/>
    </location>
</feature>
<keyword evidence="3" id="KW-1185">Reference proteome</keyword>